<dbReference type="EMBL" id="CALOZG010000035">
    <property type="protein sequence ID" value="CAH4034046.1"/>
    <property type="molecule type" value="Genomic_DNA"/>
</dbReference>
<keyword evidence="1" id="KW-0472">Membrane</keyword>
<accession>A0A9P0TM69</accession>
<feature type="transmembrane region" description="Helical" evidence="1">
    <location>
        <begin position="174"/>
        <end position="195"/>
    </location>
</feature>
<dbReference type="AlphaFoldDB" id="A0A9P0TM69"/>
<evidence type="ECO:0000313" key="2">
    <source>
        <dbReference type="EMBL" id="CAH4034046.1"/>
    </source>
</evidence>
<name>A0A9P0TM69_PIEBR</name>
<reference evidence="2" key="1">
    <citation type="submission" date="2022-05" db="EMBL/GenBank/DDBJ databases">
        <authorList>
            <person name="Okamura Y."/>
        </authorList>
    </citation>
    <scope>NUCLEOTIDE SEQUENCE</scope>
</reference>
<proteinExistence type="predicted"/>
<dbReference type="SUPFAM" id="SSF103473">
    <property type="entry name" value="MFS general substrate transporter"/>
    <property type="match status" value="1"/>
</dbReference>
<keyword evidence="3" id="KW-1185">Reference proteome</keyword>
<protein>
    <submittedName>
        <fullName evidence="2">Uncharacterized protein</fullName>
    </submittedName>
</protein>
<feature type="transmembrane region" description="Helical" evidence="1">
    <location>
        <begin position="147"/>
        <end position="167"/>
    </location>
</feature>
<dbReference type="InterPro" id="IPR036259">
    <property type="entry name" value="MFS_trans_sf"/>
</dbReference>
<evidence type="ECO:0000313" key="3">
    <source>
        <dbReference type="Proteomes" id="UP001152562"/>
    </source>
</evidence>
<comment type="caution">
    <text evidence="2">The sequence shown here is derived from an EMBL/GenBank/DDBJ whole genome shotgun (WGS) entry which is preliminary data.</text>
</comment>
<keyword evidence="1" id="KW-1133">Transmembrane helix</keyword>
<evidence type="ECO:0000256" key="1">
    <source>
        <dbReference type="SAM" id="Phobius"/>
    </source>
</evidence>
<gene>
    <name evidence="2" type="ORF">PIBRA_LOCUS10266</name>
</gene>
<keyword evidence="1" id="KW-0812">Transmembrane</keyword>
<dbReference type="Proteomes" id="UP001152562">
    <property type="component" value="Unassembled WGS sequence"/>
</dbReference>
<organism evidence="2 3">
    <name type="scientific">Pieris brassicae</name>
    <name type="common">White butterfly</name>
    <name type="synonym">Large white butterfly</name>
    <dbReference type="NCBI Taxonomy" id="7116"/>
    <lineage>
        <taxon>Eukaryota</taxon>
        <taxon>Metazoa</taxon>
        <taxon>Ecdysozoa</taxon>
        <taxon>Arthropoda</taxon>
        <taxon>Hexapoda</taxon>
        <taxon>Insecta</taxon>
        <taxon>Pterygota</taxon>
        <taxon>Neoptera</taxon>
        <taxon>Endopterygota</taxon>
        <taxon>Lepidoptera</taxon>
        <taxon>Glossata</taxon>
        <taxon>Ditrysia</taxon>
        <taxon>Papilionoidea</taxon>
        <taxon>Pieridae</taxon>
        <taxon>Pierinae</taxon>
        <taxon>Pieris</taxon>
    </lineage>
</organism>
<sequence length="214" mass="23847">MCMFFAFLSGNSSLATPLDRRSGTIHEDVTTEVLGKIGAWQWTVTILSTILAAPTVLNQYEDAFLLQPPNGVVCVTQYNATLCSYSVNGTEFMCDSWKVRFMWLVWIKKTVVILEIISTIGLASGLISHALLLNITPRVLATKCRATLFGCYYSLGHLGTMTAYLITTQDIRDLTMMIVVVVITLILIFICLILPDVDGRELPDTLKDMDYFSE</sequence>
<feature type="transmembrane region" description="Helical" evidence="1">
    <location>
        <begin position="110"/>
        <end position="135"/>
    </location>
</feature>